<gene>
    <name evidence="2" type="ordered locus">NEQ139</name>
</gene>
<evidence type="ECO:0000313" key="3">
    <source>
        <dbReference type="Proteomes" id="UP000000578"/>
    </source>
</evidence>
<organism evidence="2 3">
    <name type="scientific">Nanoarchaeum equitans (strain Kin4-M)</name>
    <dbReference type="NCBI Taxonomy" id="228908"/>
    <lineage>
        <taxon>Archaea</taxon>
        <taxon>Nanobdellota</taxon>
        <taxon>Candidatus Nanoarchaeia</taxon>
        <taxon>Nanoarchaeales</taxon>
        <taxon>Nanoarchaeaceae</taxon>
        <taxon>Nanoarchaeum</taxon>
    </lineage>
</organism>
<reference evidence="2 3" key="1">
    <citation type="journal article" date="2003" name="Proc. Natl. Acad. Sci. U.S.A.">
        <title>The genome of Nanoarchaeum equitans: insights into early archaeal evolution and derived parasitism.</title>
        <authorList>
            <person name="Waters E."/>
            <person name="Hohn M.J."/>
            <person name="Ahel I."/>
            <person name="Graham D.E."/>
            <person name="Adams M.D."/>
            <person name="Barnstead M."/>
            <person name="Beeson K.Y."/>
            <person name="Bibbs L."/>
            <person name="Bolanos R."/>
            <person name="Keller M."/>
            <person name="Kretz K."/>
            <person name="Lin X."/>
            <person name="Mathur E."/>
            <person name="Ni J."/>
            <person name="Podar M."/>
            <person name="Richardson T."/>
            <person name="Sutton G.G."/>
            <person name="Simon M."/>
            <person name="Soll D."/>
            <person name="Stetter K.O."/>
            <person name="Short J.M."/>
            <person name="Noordewier M."/>
        </authorList>
    </citation>
    <scope>NUCLEOTIDE SEQUENCE [LARGE SCALE GENOMIC DNA]</scope>
    <source>
        <strain evidence="2 3">Kin4-M</strain>
    </source>
</reference>
<evidence type="ECO:0000313" key="2">
    <source>
        <dbReference type="EMBL" id="AAR38994.1"/>
    </source>
</evidence>
<feature type="transmembrane region" description="Helical" evidence="1">
    <location>
        <begin position="60"/>
        <end position="79"/>
    </location>
</feature>
<dbReference type="EMBL" id="AE017199">
    <property type="protein sequence ID" value="AAR38994.1"/>
    <property type="molecule type" value="Genomic_DNA"/>
</dbReference>
<dbReference type="AlphaFoldDB" id="Q74NA2"/>
<dbReference type="BioCyc" id="NEQU228908:GJB6-149-MONOMER"/>
<name>Q74NA2_NANEQ</name>
<dbReference type="HOGENOM" id="CLU_749283_0_0_2"/>
<proteinExistence type="predicted"/>
<dbReference type="Proteomes" id="UP000000578">
    <property type="component" value="Chromosome"/>
</dbReference>
<sequence>MQLSMKPIIEYYLQKYNKTINISDIAKLVKHNSNISIKNITIENNISIGIPKSPSIDFNLSYLFVLAIIIFLIKFRGLFSPNPLKRFIYLLKLLGKKYYESNREFIRKSIFKKYLEKKNRLFEKHIFLLFLFGGFSKTILIEKDQFLCNPNYSILNYIDKDLLKRYPEYSMFFVYNGYIFNMASEVEGIPILKGYFGIWNFSSKKCENYKERTLIAYKDNNIIIGDKEFFIYNKKLNIDFNALDLAKFLYNQFKNINIPININIYQYIKGLSIPIAYLFYVFMTMFLLFRIKNIKIRKPKVDINFWGLELYKLTGDKKYLERKINVLFYIIERIKLLSNNNKQLSLRQSLTRLKLGLPKSINRFLVKRG</sequence>
<dbReference type="STRING" id="228908.NEQ139"/>
<keyword evidence="1" id="KW-1133">Transmembrane helix</keyword>
<protein>
    <submittedName>
        <fullName evidence="2">NEQ139</fullName>
    </submittedName>
</protein>
<keyword evidence="3" id="KW-1185">Reference proteome</keyword>
<evidence type="ECO:0000256" key="1">
    <source>
        <dbReference type="SAM" id="Phobius"/>
    </source>
</evidence>
<dbReference type="PATRIC" id="fig|228908.8.peg.143"/>
<dbReference type="EnsemblBacteria" id="AAR38994">
    <property type="protein sequence ID" value="AAR38994"/>
    <property type="gene ID" value="NEQ139"/>
</dbReference>
<keyword evidence="1" id="KW-0472">Membrane</keyword>
<accession>Q74NA2</accession>
<keyword evidence="1" id="KW-0812">Transmembrane</keyword>
<dbReference type="KEGG" id="neq:NEQ139"/>
<feature type="transmembrane region" description="Helical" evidence="1">
    <location>
        <begin position="271"/>
        <end position="289"/>
    </location>
</feature>